<protein>
    <submittedName>
        <fullName evidence="1">Uncharacterized protein</fullName>
    </submittedName>
</protein>
<dbReference type="EMBL" id="JAUJQS010000010">
    <property type="protein sequence ID" value="MDN7566124.1"/>
    <property type="molecule type" value="Genomic_DNA"/>
</dbReference>
<name>A0AAP4R562_9BURK</name>
<gene>
    <name evidence="1" type="ORF">QZM56_16555</name>
</gene>
<organism evidence="1 2">
    <name type="scientific">Burkholderia contaminans</name>
    <dbReference type="NCBI Taxonomy" id="488447"/>
    <lineage>
        <taxon>Bacteria</taxon>
        <taxon>Pseudomonadati</taxon>
        <taxon>Pseudomonadota</taxon>
        <taxon>Betaproteobacteria</taxon>
        <taxon>Burkholderiales</taxon>
        <taxon>Burkholderiaceae</taxon>
        <taxon>Burkholderia</taxon>
        <taxon>Burkholderia cepacia complex</taxon>
    </lineage>
</organism>
<dbReference type="RefSeq" id="WP_258181713.1">
    <property type="nucleotide sequence ID" value="NZ_CADEUY010000002.1"/>
</dbReference>
<dbReference type="AlphaFoldDB" id="A0AAP4R562"/>
<comment type="caution">
    <text evidence="1">The sequence shown here is derived from an EMBL/GenBank/DDBJ whole genome shotgun (WGS) entry which is preliminary data.</text>
</comment>
<accession>A0AAP4R562</accession>
<reference evidence="1" key="1">
    <citation type="submission" date="2023-07" db="EMBL/GenBank/DDBJ databases">
        <title>A collection of bacterial strains from the Burkholderia cepacia Research Laboratory and Repository.</title>
        <authorList>
            <person name="Lipuma J."/>
            <person name="Spilker T."/>
            <person name="Caverly L."/>
        </authorList>
    </citation>
    <scope>NUCLEOTIDE SEQUENCE</scope>
    <source>
        <strain evidence="1">AU44979</strain>
    </source>
</reference>
<proteinExistence type="predicted"/>
<dbReference type="Proteomes" id="UP001172109">
    <property type="component" value="Unassembled WGS sequence"/>
</dbReference>
<evidence type="ECO:0000313" key="2">
    <source>
        <dbReference type="Proteomes" id="UP001172109"/>
    </source>
</evidence>
<sequence length="41" mass="4371">MHDSADAKHSLAHELPISAPVGHLECEALSLPVVTRHKDSA</sequence>
<evidence type="ECO:0000313" key="1">
    <source>
        <dbReference type="EMBL" id="MDN7566124.1"/>
    </source>
</evidence>